<organism evidence="6 7">
    <name type="scientific">Ensete ventricosum</name>
    <name type="common">Abyssinian banana</name>
    <name type="synonym">Musa ensete</name>
    <dbReference type="NCBI Taxonomy" id="4639"/>
    <lineage>
        <taxon>Eukaryota</taxon>
        <taxon>Viridiplantae</taxon>
        <taxon>Streptophyta</taxon>
        <taxon>Embryophyta</taxon>
        <taxon>Tracheophyta</taxon>
        <taxon>Spermatophyta</taxon>
        <taxon>Magnoliopsida</taxon>
        <taxon>Liliopsida</taxon>
        <taxon>Zingiberales</taxon>
        <taxon>Musaceae</taxon>
        <taxon>Ensete</taxon>
    </lineage>
</organism>
<name>A0A426ZUK5_ENSVE</name>
<accession>A0A426ZUK5</accession>
<dbReference type="EMBL" id="AMZH03004971">
    <property type="protein sequence ID" value="RRT67642.1"/>
    <property type="molecule type" value="Genomic_DNA"/>
</dbReference>
<comment type="caution">
    <text evidence="6">The sequence shown here is derived from an EMBL/GenBank/DDBJ whole genome shotgun (WGS) entry which is preliminary data.</text>
</comment>
<dbReference type="Pfam" id="PF04939">
    <property type="entry name" value="RRS1"/>
    <property type="match status" value="1"/>
</dbReference>
<evidence type="ECO:0000313" key="6">
    <source>
        <dbReference type="EMBL" id="RRT67642.1"/>
    </source>
</evidence>
<comment type="similarity">
    <text evidence="2 5">Belongs to the RRS1 family.</text>
</comment>
<dbReference type="InterPro" id="IPR007023">
    <property type="entry name" value="Ribosom_reg"/>
</dbReference>
<evidence type="ECO:0000256" key="3">
    <source>
        <dbReference type="ARBA" id="ARBA00022517"/>
    </source>
</evidence>
<comment type="subcellular location">
    <subcellularLocation>
        <location evidence="1 5">Nucleus</location>
    </subcellularLocation>
</comment>
<evidence type="ECO:0000313" key="7">
    <source>
        <dbReference type="Proteomes" id="UP000287651"/>
    </source>
</evidence>
<proteinExistence type="inferred from homology"/>
<reference evidence="6 7" key="1">
    <citation type="journal article" date="2014" name="Agronomy (Basel)">
        <title>A Draft Genome Sequence for Ensete ventricosum, the Drought-Tolerant Tree Against Hunger.</title>
        <authorList>
            <person name="Harrison J."/>
            <person name="Moore K.A."/>
            <person name="Paszkiewicz K."/>
            <person name="Jones T."/>
            <person name="Grant M."/>
            <person name="Ambacheew D."/>
            <person name="Muzemil S."/>
            <person name="Studholme D.J."/>
        </authorList>
    </citation>
    <scope>NUCLEOTIDE SEQUENCE [LARGE SCALE GENOMIC DNA]</scope>
</reference>
<keyword evidence="3 5" id="KW-0690">Ribosome biogenesis</keyword>
<comment type="function">
    <text evidence="5">Involved in ribosomal large subunit assembly.</text>
</comment>
<gene>
    <name evidence="6" type="ORF">B296_00011922</name>
</gene>
<dbReference type="GO" id="GO:0005634">
    <property type="term" value="C:nucleus"/>
    <property type="evidence" value="ECO:0007669"/>
    <property type="project" value="UniProtKB-SubCell"/>
</dbReference>
<dbReference type="Proteomes" id="UP000287651">
    <property type="component" value="Unassembled WGS sequence"/>
</dbReference>
<dbReference type="AlphaFoldDB" id="A0A426ZUK5"/>
<protein>
    <recommendedName>
        <fullName evidence="5">Ribosome biogenesis regulatory protein</fullName>
    </recommendedName>
</protein>
<keyword evidence="4 5" id="KW-0539">Nucleus</keyword>
<evidence type="ECO:0000256" key="5">
    <source>
        <dbReference type="RuleBase" id="RU364132"/>
    </source>
</evidence>
<dbReference type="GO" id="GO:0042254">
    <property type="term" value="P:ribosome biogenesis"/>
    <property type="evidence" value="ECO:0007669"/>
    <property type="project" value="UniProtKB-KW"/>
</dbReference>
<evidence type="ECO:0000256" key="4">
    <source>
        <dbReference type="ARBA" id="ARBA00023242"/>
    </source>
</evidence>
<sequence length="119" mass="13307">MRRARTFPVTVAPSCRREAAAAQLSTVEAVAKQARFLVFIVITRQELTRACPEKGTELIQPIADSLFALPSGDDPNGPIVLLPQPTTKFPREKQVSFCSFQLPKRKPPTKWELFAKIKD</sequence>
<evidence type="ECO:0000256" key="1">
    <source>
        <dbReference type="ARBA" id="ARBA00004123"/>
    </source>
</evidence>
<evidence type="ECO:0000256" key="2">
    <source>
        <dbReference type="ARBA" id="ARBA00010077"/>
    </source>
</evidence>